<gene>
    <name evidence="2" type="ORF">BJ508DRAFT_328122</name>
</gene>
<reference evidence="2 3" key="1">
    <citation type="journal article" date="2018" name="Nat. Ecol. Evol.">
        <title>Pezizomycetes genomes reveal the molecular basis of ectomycorrhizal truffle lifestyle.</title>
        <authorList>
            <person name="Murat C."/>
            <person name="Payen T."/>
            <person name="Noel B."/>
            <person name="Kuo A."/>
            <person name="Morin E."/>
            <person name="Chen J."/>
            <person name="Kohler A."/>
            <person name="Krizsan K."/>
            <person name="Balestrini R."/>
            <person name="Da Silva C."/>
            <person name="Montanini B."/>
            <person name="Hainaut M."/>
            <person name="Levati E."/>
            <person name="Barry K.W."/>
            <person name="Belfiori B."/>
            <person name="Cichocki N."/>
            <person name="Clum A."/>
            <person name="Dockter R.B."/>
            <person name="Fauchery L."/>
            <person name="Guy J."/>
            <person name="Iotti M."/>
            <person name="Le Tacon F."/>
            <person name="Lindquist E.A."/>
            <person name="Lipzen A."/>
            <person name="Malagnac F."/>
            <person name="Mello A."/>
            <person name="Molinier V."/>
            <person name="Miyauchi S."/>
            <person name="Poulain J."/>
            <person name="Riccioni C."/>
            <person name="Rubini A."/>
            <person name="Sitrit Y."/>
            <person name="Splivallo R."/>
            <person name="Traeger S."/>
            <person name="Wang M."/>
            <person name="Zifcakova L."/>
            <person name="Wipf D."/>
            <person name="Zambonelli A."/>
            <person name="Paolocci F."/>
            <person name="Nowrousian M."/>
            <person name="Ottonello S."/>
            <person name="Baldrian P."/>
            <person name="Spatafora J.W."/>
            <person name="Henrissat B."/>
            <person name="Nagy L.G."/>
            <person name="Aury J.M."/>
            <person name="Wincker P."/>
            <person name="Grigoriev I.V."/>
            <person name="Bonfante P."/>
            <person name="Martin F.M."/>
        </authorList>
    </citation>
    <scope>NUCLEOTIDE SEQUENCE [LARGE SCALE GENOMIC DNA]</scope>
    <source>
        <strain evidence="2 3">RN42</strain>
    </source>
</reference>
<dbReference type="Proteomes" id="UP000275078">
    <property type="component" value="Unassembled WGS sequence"/>
</dbReference>
<feature type="compositionally biased region" description="Basic and acidic residues" evidence="1">
    <location>
        <begin position="39"/>
        <end position="52"/>
    </location>
</feature>
<dbReference type="EMBL" id="ML119696">
    <property type="protein sequence ID" value="RPA79690.1"/>
    <property type="molecule type" value="Genomic_DNA"/>
</dbReference>
<dbReference type="AlphaFoldDB" id="A0A3N4I6F9"/>
<name>A0A3N4I6F9_ASCIM</name>
<protein>
    <submittedName>
        <fullName evidence="2">Uncharacterized protein</fullName>
    </submittedName>
</protein>
<proteinExistence type="predicted"/>
<feature type="compositionally biased region" description="Polar residues" evidence="1">
    <location>
        <begin position="87"/>
        <end position="102"/>
    </location>
</feature>
<feature type="compositionally biased region" description="Basic residues" evidence="1">
    <location>
        <begin position="158"/>
        <end position="167"/>
    </location>
</feature>
<evidence type="ECO:0000256" key="1">
    <source>
        <dbReference type="SAM" id="MobiDB-lite"/>
    </source>
</evidence>
<organism evidence="2 3">
    <name type="scientific">Ascobolus immersus RN42</name>
    <dbReference type="NCBI Taxonomy" id="1160509"/>
    <lineage>
        <taxon>Eukaryota</taxon>
        <taxon>Fungi</taxon>
        <taxon>Dikarya</taxon>
        <taxon>Ascomycota</taxon>
        <taxon>Pezizomycotina</taxon>
        <taxon>Pezizomycetes</taxon>
        <taxon>Pezizales</taxon>
        <taxon>Ascobolaceae</taxon>
        <taxon>Ascobolus</taxon>
    </lineage>
</organism>
<evidence type="ECO:0000313" key="2">
    <source>
        <dbReference type="EMBL" id="RPA79690.1"/>
    </source>
</evidence>
<accession>A0A3N4I6F9</accession>
<keyword evidence="3" id="KW-1185">Reference proteome</keyword>
<sequence>MSRDRPLPPPVPDAIRGTDIGNSLEEYRNRAIQRGTRQRQLERALEKGREHSTIFSSPRMQPQAGGGYHDGDDEAELPSFRAEKSVPSRQNIPKNAKPTRQISAINKRAIKHGITFPTSAASIPTSESWHDPPLPPPTKSGRQPMPSKKARENLKMVEKKRRSQRKKNILMEKIGQSRALTASWAAAKRSGGILA</sequence>
<evidence type="ECO:0000313" key="3">
    <source>
        <dbReference type="Proteomes" id="UP000275078"/>
    </source>
</evidence>
<feature type="region of interest" description="Disordered" evidence="1">
    <location>
        <begin position="1"/>
        <end position="102"/>
    </location>
</feature>
<feature type="region of interest" description="Disordered" evidence="1">
    <location>
        <begin position="119"/>
        <end position="167"/>
    </location>
</feature>